<comment type="caution">
    <text evidence="2">The sequence shown here is derived from an EMBL/GenBank/DDBJ whole genome shotgun (WGS) entry which is preliminary data.</text>
</comment>
<gene>
    <name evidence="3" type="ORF">OB955_08695</name>
    <name evidence="2" type="ORF">OB960_03870</name>
</gene>
<evidence type="ECO:0000313" key="5">
    <source>
        <dbReference type="Proteomes" id="UP001321018"/>
    </source>
</evidence>
<name>A0AAP2YX52_9EURY</name>
<evidence type="ECO:0000313" key="2">
    <source>
        <dbReference type="EMBL" id="MCU4740534.1"/>
    </source>
</evidence>
<reference evidence="2 4" key="1">
    <citation type="submission" date="2022-09" db="EMBL/GenBank/DDBJ databases">
        <title>Enrichment on poylsaccharides allowed isolation of novel metabolic and taxonomic groups of Haloarchaea.</title>
        <authorList>
            <person name="Sorokin D.Y."/>
            <person name="Elcheninov A.G."/>
            <person name="Khizhniak T.V."/>
            <person name="Kolganova T.V."/>
            <person name="Kublanov I.V."/>
        </authorList>
    </citation>
    <scope>NUCLEOTIDE SEQUENCE</scope>
    <source>
        <strain evidence="3 4">AArc-m2/3/4</strain>
        <strain evidence="2">AArc-xg1-1</strain>
    </source>
</reference>
<evidence type="ECO:0000313" key="4">
    <source>
        <dbReference type="Proteomes" id="UP001320972"/>
    </source>
</evidence>
<evidence type="ECO:0000313" key="3">
    <source>
        <dbReference type="EMBL" id="MCU4972817.1"/>
    </source>
</evidence>
<dbReference type="AlphaFoldDB" id="A0AAP2YX52"/>
<sequence length="97" mass="10595">MTAVEYNLEKELFQASYDVNSDSTTLAVVAVIETATSKDSLELAPLHYTIDGDALDDLFTNSITGTEKRGSTSFEYEGFEVTVFSEGRIEAERITGA</sequence>
<accession>A0AAP2YX52</accession>
<evidence type="ECO:0000259" key="1">
    <source>
        <dbReference type="Pfam" id="PF18545"/>
    </source>
</evidence>
<dbReference type="EMBL" id="JAOPKA010000002">
    <property type="protein sequence ID" value="MCU4740534.1"/>
    <property type="molecule type" value="Genomic_DNA"/>
</dbReference>
<protein>
    <recommendedName>
        <fullName evidence="1">Halobacterial output domain-containing protein</fullName>
    </recommendedName>
</protein>
<organism evidence="2 5">
    <name type="scientific">Natronoglomus mannanivorans</name>
    <dbReference type="NCBI Taxonomy" id="2979990"/>
    <lineage>
        <taxon>Archaea</taxon>
        <taxon>Methanobacteriati</taxon>
        <taxon>Methanobacteriota</taxon>
        <taxon>Stenosarchaea group</taxon>
        <taxon>Halobacteria</taxon>
        <taxon>Halobacteriales</taxon>
        <taxon>Natrialbaceae</taxon>
        <taxon>Natronoglomus</taxon>
    </lineage>
</organism>
<dbReference type="Proteomes" id="UP001320972">
    <property type="component" value="Unassembled WGS sequence"/>
</dbReference>
<dbReference type="Proteomes" id="UP001321018">
    <property type="component" value="Unassembled WGS sequence"/>
</dbReference>
<keyword evidence="4" id="KW-1185">Reference proteome</keyword>
<dbReference type="Pfam" id="PF18545">
    <property type="entry name" value="HalOD1"/>
    <property type="match status" value="1"/>
</dbReference>
<dbReference type="RefSeq" id="WP_338002382.1">
    <property type="nucleotide sequence ID" value="NZ_JAOPKA010000002.1"/>
</dbReference>
<feature type="domain" description="Halobacterial output" evidence="1">
    <location>
        <begin position="21"/>
        <end position="90"/>
    </location>
</feature>
<dbReference type="EMBL" id="JAOPKB010000003">
    <property type="protein sequence ID" value="MCU4972817.1"/>
    <property type="molecule type" value="Genomic_DNA"/>
</dbReference>
<proteinExistence type="predicted"/>
<dbReference type="InterPro" id="IPR040624">
    <property type="entry name" value="HalOD1"/>
</dbReference>